<feature type="domain" description="Vacuolar sorting protein Vps3844 C-terminal" evidence="4">
    <location>
        <begin position="295"/>
        <end position="405"/>
    </location>
</feature>
<dbReference type="PANTHER" id="PTHR36853:SF1">
    <property type="entry name" value="DUF3844 DOMAIN-CONTAINING PROTEIN"/>
    <property type="match status" value="1"/>
</dbReference>
<accession>A0A6A5W998</accession>
<evidence type="ECO:0000256" key="3">
    <source>
        <dbReference type="SAM" id="SignalP"/>
    </source>
</evidence>
<evidence type="ECO:0000256" key="2">
    <source>
        <dbReference type="SAM" id="Phobius"/>
    </source>
</evidence>
<dbReference type="AlphaFoldDB" id="A0A6A5W998"/>
<evidence type="ECO:0000313" key="7">
    <source>
        <dbReference type="Proteomes" id="UP000799779"/>
    </source>
</evidence>
<feature type="domain" description="Vacuolar sorting protein Vps3844 N-terminal" evidence="5">
    <location>
        <begin position="41"/>
        <end position="143"/>
    </location>
</feature>
<dbReference type="Pfam" id="PF12955">
    <property type="entry name" value="Vps3844_C"/>
    <property type="match status" value="1"/>
</dbReference>
<name>A0A6A5W998_9PLEO</name>
<keyword evidence="3" id="KW-0732">Signal</keyword>
<dbReference type="Proteomes" id="UP000799779">
    <property type="component" value="Unassembled WGS sequence"/>
</dbReference>
<dbReference type="GO" id="GO:0005783">
    <property type="term" value="C:endoplasmic reticulum"/>
    <property type="evidence" value="ECO:0007669"/>
    <property type="project" value="TreeGrafter"/>
</dbReference>
<dbReference type="OrthoDB" id="5583277at2759"/>
<feature type="transmembrane region" description="Helical" evidence="2">
    <location>
        <begin position="370"/>
        <end position="392"/>
    </location>
</feature>
<organism evidence="6 7">
    <name type="scientific">Amniculicola lignicola CBS 123094</name>
    <dbReference type="NCBI Taxonomy" id="1392246"/>
    <lineage>
        <taxon>Eukaryota</taxon>
        <taxon>Fungi</taxon>
        <taxon>Dikarya</taxon>
        <taxon>Ascomycota</taxon>
        <taxon>Pezizomycotina</taxon>
        <taxon>Dothideomycetes</taxon>
        <taxon>Pleosporomycetidae</taxon>
        <taxon>Pleosporales</taxon>
        <taxon>Amniculicolaceae</taxon>
        <taxon>Amniculicola</taxon>
    </lineage>
</organism>
<reference evidence="6" key="1">
    <citation type="journal article" date="2020" name="Stud. Mycol.">
        <title>101 Dothideomycetes genomes: a test case for predicting lifestyles and emergence of pathogens.</title>
        <authorList>
            <person name="Haridas S."/>
            <person name="Albert R."/>
            <person name="Binder M."/>
            <person name="Bloem J."/>
            <person name="Labutti K."/>
            <person name="Salamov A."/>
            <person name="Andreopoulos B."/>
            <person name="Baker S."/>
            <person name="Barry K."/>
            <person name="Bills G."/>
            <person name="Bluhm B."/>
            <person name="Cannon C."/>
            <person name="Castanera R."/>
            <person name="Culley D."/>
            <person name="Daum C."/>
            <person name="Ezra D."/>
            <person name="Gonzalez J."/>
            <person name="Henrissat B."/>
            <person name="Kuo A."/>
            <person name="Liang C."/>
            <person name="Lipzen A."/>
            <person name="Lutzoni F."/>
            <person name="Magnuson J."/>
            <person name="Mondo S."/>
            <person name="Nolan M."/>
            <person name="Ohm R."/>
            <person name="Pangilinan J."/>
            <person name="Park H.-J."/>
            <person name="Ramirez L."/>
            <person name="Alfaro M."/>
            <person name="Sun H."/>
            <person name="Tritt A."/>
            <person name="Yoshinaga Y."/>
            <person name="Zwiers L.-H."/>
            <person name="Turgeon B."/>
            <person name="Goodwin S."/>
            <person name="Spatafora J."/>
            <person name="Crous P."/>
            <person name="Grigoriev I."/>
        </authorList>
    </citation>
    <scope>NUCLEOTIDE SEQUENCE</scope>
    <source>
        <strain evidence="6">CBS 123094</strain>
    </source>
</reference>
<protein>
    <submittedName>
        <fullName evidence="6">Uncharacterized protein</fullName>
    </submittedName>
</protein>
<dbReference type="Pfam" id="PF21656">
    <property type="entry name" value="DUF6859"/>
    <property type="match status" value="1"/>
</dbReference>
<evidence type="ECO:0000256" key="1">
    <source>
        <dbReference type="SAM" id="MobiDB-lite"/>
    </source>
</evidence>
<keyword evidence="7" id="KW-1185">Reference proteome</keyword>
<dbReference type="EMBL" id="ML977613">
    <property type="protein sequence ID" value="KAF1997434.1"/>
    <property type="molecule type" value="Genomic_DNA"/>
</dbReference>
<evidence type="ECO:0000259" key="4">
    <source>
        <dbReference type="Pfam" id="PF12955"/>
    </source>
</evidence>
<feature type="chain" id="PRO_5025328111" evidence="3">
    <location>
        <begin position="21"/>
        <end position="413"/>
    </location>
</feature>
<evidence type="ECO:0000313" key="6">
    <source>
        <dbReference type="EMBL" id="KAF1997434.1"/>
    </source>
</evidence>
<dbReference type="InterPro" id="IPR049205">
    <property type="entry name" value="Vps3844_N"/>
</dbReference>
<dbReference type="InterPro" id="IPR024382">
    <property type="entry name" value="Vps3844_C"/>
</dbReference>
<evidence type="ECO:0000259" key="5">
    <source>
        <dbReference type="Pfam" id="PF21656"/>
    </source>
</evidence>
<feature type="signal peptide" evidence="3">
    <location>
        <begin position="1"/>
        <end position="20"/>
    </location>
</feature>
<feature type="region of interest" description="Disordered" evidence="1">
    <location>
        <begin position="247"/>
        <end position="271"/>
    </location>
</feature>
<dbReference type="PANTHER" id="PTHR36853">
    <property type="entry name" value="EXPRESSED PROTEIN"/>
    <property type="match status" value="1"/>
</dbReference>
<gene>
    <name evidence="6" type="ORF">P154DRAFT_280587</name>
</gene>
<keyword evidence="2" id="KW-1133">Transmembrane helix</keyword>
<keyword evidence="2" id="KW-0472">Membrane</keyword>
<proteinExistence type="predicted"/>
<dbReference type="InterPro" id="IPR053065">
    <property type="entry name" value="Archenteron_Induction-Rel"/>
</dbReference>
<sequence length="413" mass="43846">MKLSWGVIASSLSCAASASASRVGHVYVHDVQDRDAAAAPPSVSPETARLILAKRLGLSQFHSIQDASDDVIGQLNTYGGKRQTLFSSDPSRNAQVLIWVDHVEHVADIIDPVKDQLHYSPFNVEDAPPASANDRLIKDMILQAQSLPKSVDSDGSLHQATVHVDAMLKGVKPVDIYNDYLVVLRATKDDKLSASALSTAISKLRFTMSEYSFSLTIVLMPPSTTTTKRSASPYGIYDLPSRHEKTEALLSSSPAAPPTESPKPNTSNLEDFPTILSEQEPDTFNTPVLGILPVCFESLSLCQSTTHNCSSHGACKKLHKAPPTDKGASACWGCACVADVKEVKVGSGKGNKTTYWGGPACQKKDVSVPFFLFAGTGVLIAGLIAGGIGLLYGMGAEELPSVIGAGVSGPQRK</sequence>
<keyword evidence="2" id="KW-0812">Transmembrane</keyword>